<dbReference type="EMBL" id="CAADEZ010000852">
    <property type="protein sequence ID" value="VFJ75615.1"/>
    <property type="molecule type" value="Genomic_DNA"/>
</dbReference>
<dbReference type="SUPFAM" id="SSF53383">
    <property type="entry name" value="PLP-dependent transferases"/>
    <property type="match status" value="1"/>
</dbReference>
<dbReference type="GO" id="GO:0030170">
    <property type="term" value="F:pyridoxal phosphate binding"/>
    <property type="evidence" value="ECO:0007669"/>
    <property type="project" value="TreeGrafter"/>
</dbReference>
<dbReference type="NCBIfam" id="TIGR02379">
    <property type="entry name" value="ECA_wecE"/>
    <property type="match status" value="1"/>
</dbReference>
<evidence type="ECO:0000256" key="4">
    <source>
        <dbReference type="PIRSR" id="PIRSR000390-2"/>
    </source>
</evidence>
<dbReference type="PANTHER" id="PTHR30244:SF34">
    <property type="entry name" value="DTDP-4-AMINO-4,6-DIDEOXYGALACTOSE TRANSAMINASE"/>
    <property type="match status" value="1"/>
</dbReference>
<reference evidence="8" key="1">
    <citation type="submission" date="2019-02" db="EMBL/GenBank/DDBJ databases">
        <authorList>
            <person name="Gruber-Vodicka R. H."/>
            <person name="Seah K. B. B."/>
        </authorList>
    </citation>
    <scope>NUCLEOTIDE SEQUENCE</scope>
    <source>
        <strain evidence="7">BECK_BZ163</strain>
        <strain evidence="8">BECK_BZ164</strain>
        <strain evidence="6">BECK_BZ165</strain>
    </source>
</reference>
<evidence type="ECO:0000313" key="7">
    <source>
        <dbReference type="EMBL" id="VFJ75615.1"/>
    </source>
</evidence>
<evidence type="ECO:0000256" key="3">
    <source>
        <dbReference type="PIRSR" id="PIRSR000390-1"/>
    </source>
</evidence>
<dbReference type="PIRSF" id="PIRSF000390">
    <property type="entry name" value="PLP_StrS"/>
    <property type="match status" value="1"/>
</dbReference>
<evidence type="ECO:0000256" key="2">
    <source>
        <dbReference type="ARBA" id="ARBA00037999"/>
    </source>
</evidence>
<evidence type="ECO:0000313" key="8">
    <source>
        <dbReference type="EMBL" id="VFK22194.1"/>
    </source>
</evidence>
<evidence type="ECO:0000313" key="6">
    <source>
        <dbReference type="EMBL" id="VFJ75403.1"/>
    </source>
</evidence>
<feature type="modified residue" description="N6-(pyridoxal phosphate)lysine" evidence="4">
    <location>
        <position position="182"/>
    </location>
</feature>
<accession>A0A450WYS3</accession>
<dbReference type="GO" id="GO:0019180">
    <property type="term" value="F:dTDP-4-amino-4,6-dideoxygalactose transaminase activity"/>
    <property type="evidence" value="ECO:0007669"/>
    <property type="project" value="TreeGrafter"/>
</dbReference>
<sequence length="376" mass="41763">MNIPFNKPYMTGKELGYITQAHARGHLAGDGEFTKRCHRWLEERTGAHAAFLTHSCTGALEMAAILADIQPGDEVIMPSYTFVSTANAFVLRGGVPVFVDIRPDTLNLDETRIEAAITPRTRAIVPVHYAGVACEMDAIMAIARRHGLLVIEDAAQGIMAGYKGRALGSIGHLGTFSFHETKNIISGEGGALLINEPELVARAEVIREKGTNRSRFFRGEIDKYTWVDIGSSYLPGEIIAAFLWAQIEEANSITARRLAIWRRYHEALAPLERARRLRRPIIPAGCQHNAHLYYLLLPSPNERTAFIDTMKNASVNCVFHYVPLHTAPQGQRVGRAHGKLPVTTDLADRLVRLPLWLGVEEQQERSVSAIIGFFHE</sequence>
<dbReference type="InterPro" id="IPR015421">
    <property type="entry name" value="PyrdxlP-dep_Trfase_major"/>
</dbReference>
<dbReference type="InterPro" id="IPR012749">
    <property type="entry name" value="WecE-like"/>
</dbReference>
<dbReference type="PANTHER" id="PTHR30244">
    <property type="entry name" value="TRANSAMINASE"/>
    <property type="match status" value="1"/>
</dbReference>
<dbReference type="Gene3D" id="3.90.1150.10">
    <property type="entry name" value="Aspartate Aminotransferase, domain 1"/>
    <property type="match status" value="1"/>
</dbReference>
<comment type="similarity">
    <text evidence="2 5">Belongs to the DegT/DnrJ/EryC1 family.</text>
</comment>
<gene>
    <name evidence="7" type="ORF">BECKFM1743A_GA0114220_108522</name>
    <name evidence="8" type="ORF">BECKFM1743B_GA0114221_108432</name>
    <name evidence="6" type="ORF">BECKFM1743C_GA0114222_108412</name>
</gene>
<dbReference type="InterPro" id="IPR000653">
    <property type="entry name" value="DegT/StrS_aminotransferase"/>
</dbReference>
<dbReference type="FunFam" id="3.40.640.10:FF:000037">
    <property type="entry name" value="dTDP-4-amino-4,6-dideoxygalactose transaminase"/>
    <property type="match status" value="1"/>
</dbReference>
<feature type="active site" description="Proton acceptor" evidence="3">
    <location>
        <position position="182"/>
    </location>
</feature>
<dbReference type="AlphaFoldDB" id="A0A450WYS3"/>
<dbReference type="CDD" id="cd00616">
    <property type="entry name" value="AHBA_syn"/>
    <property type="match status" value="1"/>
</dbReference>
<keyword evidence="1 4" id="KW-0663">Pyridoxal phosphate</keyword>
<dbReference type="EMBL" id="CAADFA010000841">
    <property type="protein sequence ID" value="VFJ75403.1"/>
    <property type="molecule type" value="Genomic_DNA"/>
</dbReference>
<organism evidence="8">
    <name type="scientific">Candidatus Kentrum sp. FM</name>
    <dbReference type="NCBI Taxonomy" id="2126340"/>
    <lineage>
        <taxon>Bacteria</taxon>
        <taxon>Pseudomonadati</taxon>
        <taxon>Pseudomonadota</taxon>
        <taxon>Gammaproteobacteria</taxon>
        <taxon>Candidatus Kentrum</taxon>
    </lineage>
</organism>
<dbReference type="GO" id="GO:0000271">
    <property type="term" value="P:polysaccharide biosynthetic process"/>
    <property type="evidence" value="ECO:0007669"/>
    <property type="project" value="TreeGrafter"/>
</dbReference>
<name>A0A450WYS3_9GAMM</name>
<dbReference type="EMBL" id="CAADFL010000843">
    <property type="protein sequence ID" value="VFK22194.1"/>
    <property type="molecule type" value="Genomic_DNA"/>
</dbReference>
<proteinExistence type="inferred from homology"/>
<dbReference type="InterPro" id="IPR015422">
    <property type="entry name" value="PyrdxlP-dep_Trfase_small"/>
</dbReference>
<protein>
    <submittedName>
        <fullName evidence="8">dTDP-4-amino-4,6-dideoxygalactose transaminase</fullName>
    </submittedName>
</protein>
<evidence type="ECO:0000256" key="1">
    <source>
        <dbReference type="ARBA" id="ARBA00022898"/>
    </source>
</evidence>
<dbReference type="Gene3D" id="3.40.640.10">
    <property type="entry name" value="Type I PLP-dependent aspartate aminotransferase-like (Major domain)"/>
    <property type="match status" value="1"/>
</dbReference>
<dbReference type="Pfam" id="PF01041">
    <property type="entry name" value="DegT_DnrJ_EryC1"/>
    <property type="match status" value="1"/>
</dbReference>
<evidence type="ECO:0000256" key="5">
    <source>
        <dbReference type="RuleBase" id="RU004508"/>
    </source>
</evidence>
<dbReference type="NCBIfam" id="NF008687">
    <property type="entry name" value="PRK11706.1"/>
    <property type="match status" value="1"/>
</dbReference>
<dbReference type="InterPro" id="IPR015424">
    <property type="entry name" value="PyrdxlP-dep_Trfase"/>
</dbReference>